<keyword evidence="2" id="KW-0472">Membrane</keyword>
<feature type="transmembrane region" description="Helical" evidence="2">
    <location>
        <begin position="340"/>
        <end position="362"/>
    </location>
</feature>
<dbReference type="PANTHER" id="PTHR28624">
    <property type="entry name" value="COILED-COIL DOMAIN-CONTAINING PROTEIN 51"/>
    <property type="match status" value="1"/>
</dbReference>
<dbReference type="PANTHER" id="PTHR28624:SF1">
    <property type="entry name" value="MITOCHONDRIAL POTASSIUM CHANNEL"/>
    <property type="match status" value="1"/>
</dbReference>
<dbReference type="InterPro" id="IPR008839">
    <property type="entry name" value="MDM33_fungi"/>
</dbReference>
<dbReference type="AlphaFoldDB" id="A0A498RXD3"/>
<evidence type="ECO:0000313" key="4">
    <source>
        <dbReference type="Proteomes" id="UP000276991"/>
    </source>
</evidence>
<reference evidence="3 4" key="1">
    <citation type="submission" date="2018-08" db="EMBL/GenBank/DDBJ databases">
        <authorList>
            <person name="Laetsch R D."/>
            <person name="Stevens L."/>
            <person name="Kumar S."/>
            <person name="Blaxter L. M."/>
        </authorList>
    </citation>
    <scope>NUCLEOTIDE SEQUENCE [LARGE SCALE GENOMIC DNA]</scope>
</reference>
<keyword evidence="1" id="KW-0175">Coiled coil</keyword>
<dbReference type="STRING" id="6277.A0A498RXD3"/>
<feature type="coiled-coil region" evidence="1">
    <location>
        <begin position="79"/>
        <end position="120"/>
    </location>
</feature>
<protein>
    <recommendedName>
        <fullName evidence="5">Coiled-coil domain-containing protein 51</fullName>
    </recommendedName>
</protein>
<dbReference type="Pfam" id="PF05546">
    <property type="entry name" value="She9_MDM33"/>
    <property type="match status" value="1"/>
</dbReference>
<keyword evidence="4" id="KW-1185">Reference proteome</keyword>
<dbReference type="OrthoDB" id="6243211at2759"/>
<dbReference type="EMBL" id="UPTC01000014">
    <property type="protein sequence ID" value="VBB25411.1"/>
    <property type="molecule type" value="Genomic_DNA"/>
</dbReference>
<accession>A0A498RXD3</accession>
<keyword evidence="2" id="KW-0812">Transmembrane</keyword>
<evidence type="ECO:0000256" key="1">
    <source>
        <dbReference type="SAM" id="Coils"/>
    </source>
</evidence>
<sequence length="365" mass="41562">MPPDKIKCLVENFCKRLFKSNLVEEISCDPNMPLYGMRLVCSRHISRRNLSSLPETFKAFKFISRVISYIDDVTGATEIREAHATLKQNEKKLQDAQALRRKKRDELDALQIRMKEIHSELDRFSRGDDKYLRLLTEEHAIIKSEQLLIADVRKADEAEKAAFDELSSTLRTSRANEQEQSDRVKTWTVIGSTCGALFGIIGAWVANEVRMRKMKELIPDSALLTPLIKKMTALFEKQQNEVAAFITDIREAMHLKAPEGIAITTQNKGVTDNVLSDTIVNLLQEQNKVLRKELDAVKRLIAIELNLKAETPNVVYIGNDMEELLSKSEKNIESKMKLQTLVEVVFLYTLVVVSLPLIYAFIKGP</sequence>
<keyword evidence="2" id="KW-1133">Transmembrane helix</keyword>
<evidence type="ECO:0008006" key="5">
    <source>
        <dbReference type="Google" id="ProtNLM"/>
    </source>
</evidence>
<evidence type="ECO:0000313" key="3">
    <source>
        <dbReference type="EMBL" id="VBB25411.1"/>
    </source>
</evidence>
<dbReference type="InterPro" id="IPR037660">
    <property type="entry name" value="CCDC51"/>
</dbReference>
<organism evidence="3 4">
    <name type="scientific">Acanthocheilonema viteae</name>
    <name type="common">Filarial nematode worm</name>
    <name type="synonym">Dipetalonema viteae</name>
    <dbReference type="NCBI Taxonomy" id="6277"/>
    <lineage>
        <taxon>Eukaryota</taxon>
        <taxon>Metazoa</taxon>
        <taxon>Ecdysozoa</taxon>
        <taxon>Nematoda</taxon>
        <taxon>Chromadorea</taxon>
        <taxon>Rhabditida</taxon>
        <taxon>Spirurina</taxon>
        <taxon>Spiruromorpha</taxon>
        <taxon>Filarioidea</taxon>
        <taxon>Onchocercidae</taxon>
        <taxon>Acanthocheilonema</taxon>
    </lineage>
</organism>
<feature type="transmembrane region" description="Helical" evidence="2">
    <location>
        <begin position="187"/>
        <end position="206"/>
    </location>
</feature>
<dbReference type="Proteomes" id="UP000276991">
    <property type="component" value="Unassembled WGS sequence"/>
</dbReference>
<gene>
    <name evidence="3" type="ORF">NAV_LOCUS241</name>
</gene>
<evidence type="ECO:0000256" key="2">
    <source>
        <dbReference type="SAM" id="Phobius"/>
    </source>
</evidence>
<name>A0A498RXD3_ACAVI</name>
<proteinExistence type="predicted"/>